<keyword evidence="3 14" id="KW-0479">Metal-binding</keyword>
<dbReference type="PANTHER" id="PTHR10584:SF166">
    <property type="entry name" value="RIBOKINASE"/>
    <property type="match status" value="1"/>
</dbReference>
<keyword evidence="7 14" id="KW-0460">Magnesium</keyword>
<accession>A0A0F4KT51</accession>
<feature type="binding site" evidence="14">
    <location>
        <position position="184"/>
    </location>
    <ligand>
        <name>ATP</name>
        <dbReference type="ChEBI" id="CHEBI:30616"/>
    </ligand>
</feature>
<keyword evidence="2 14" id="KW-0808">Transferase</keyword>
<dbReference type="PANTHER" id="PTHR10584">
    <property type="entry name" value="SUGAR KINASE"/>
    <property type="match status" value="1"/>
</dbReference>
<dbReference type="Pfam" id="PF00294">
    <property type="entry name" value="PfkB"/>
    <property type="match status" value="1"/>
</dbReference>
<feature type="binding site" evidence="14">
    <location>
        <position position="282"/>
    </location>
    <ligand>
        <name>K(+)</name>
        <dbReference type="ChEBI" id="CHEBI:29103"/>
    </ligand>
</feature>
<dbReference type="Proteomes" id="UP000033648">
    <property type="component" value="Unassembled WGS sequence"/>
</dbReference>
<feature type="binding site" evidence="14">
    <location>
        <begin position="251"/>
        <end position="252"/>
    </location>
    <ligand>
        <name>ATP</name>
        <dbReference type="ChEBI" id="CHEBI:30616"/>
    </ligand>
</feature>
<evidence type="ECO:0000256" key="14">
    <source>
        <dbReference type="HAMAP-Rule" id="MF_01987"/>
    </source>
</evidence>
<keyword evidence="1 14" id="KW-0963">Cytoplasm</keyword>
<evidence type="ECO:0000256" key="8">
    <source>
        <dbReference type="ARBA" id="ARBA00022958"/>
    </source>
</evidence>
<feature type="binding site" evidence="14">
    <location>
        <position position="252"/>
    </location>
    <ligand>
        <name>substrate</name>
    </ligand>
</feature>
<dbReference type="CDD" id="cd01174">
    <property type="entry name" value="ribokinase"/>
    <property type="match status" value="1"/>
</dbReference>
<evidence type="ECO:0000256" key="3">
    <source>
        <dbReference type="ARBA" id="ARBA00022723"/>
    </source>
</evidence>
<evidence type="ECO:0000256" key="12">
    <source>
        <dbReference type="ARBA" id="ARBA00071515"/>
    </source>
</evidence>
<dbReference type="GO" id="GO:0004747">
    <property type="term" value="F:ribokinase activity"/>
    <property type="evidence" value="ECO:0007669"/>
    <property type="project" value="UniProtKB-UniRule"/>
</dbReference>
<gene>
    <name evidence="14" type="primary">deoK</name>
    <name evidence="16" type="ORF">JF69_08660</name>
</gene>
<dbReference type="PATRIC" id="fig|1684.4.peg.930"/>
<dbReference type="InterPro" id="IPR011877">
    <property type="entry name" value="Ribokinase"/>
</dbReference>
<sequence>MADITVIGSNMYELTTFVDRMPVEGETVEAPEFEMGFGGKGANQAIAAARLGSQVNFITMVGKDEFGRQQLENYRSNGISSDGIGIADGSSGVAPIFVDTSGDNRILIVKGANKQLTPAALDSKKDLIKGSKLVVLQQEIALETNYHAIELAEDYGVPVLLNPAPANDDLNIDYVSRVAFFAPNETELATLTGMPTGTLDEIKAAARNLVRRGVGNLIVTMGGKGALWVSADQELLVPAVTVEAVDTTGAGDAFIGSFAHYYTQGEDVPTALGHANRYAAISVTRRGTQKAYPTAAELNDLLLERVQV</sequence>
<comment type="subunit">
    <text evidence="14">Homodimer.</text>
</comment>
<feature type="binding site" evidence="14">
    <location>
        <position position="246"/>
    </location>
    <ligand>
        <name>K(+)</name>
        <dbReference type="ChEBI" id="CHEBI:29103"/>
    </ligand>
</feature>
<feature type="binding site" evidence="14">
    <location>
        <position position="287"/>
    </location>
    <ligand>
        <name>K(+)</name>
        <dbReference type="ChEBI" id="CHEBI:29103"/>
    </ligand>
</feature>
<feature type="site" description="Important for substrate specificity" evidence="14">
    <location>
        <position position="11"/>
    </location>
</feature>
<dbReference type="GO" id="GO:0046872">
    <property type="term" value="F:metal ion binding"/>
    <property type="evidence" value="ECO:0007669"/>
    <property type="project" value="UniProtKB-KW"/>
</dbReference>
<dbReference type="Gene3D" id="3.40.1190.20">
    <property type="match status" value="1"/>
</dbReference>
<dbReference type="NCBIfam" id="TIGR02152">
    <property type="entry name" value="D_ribokin_bact"/>
    <property type="match status" value="1"/>
</dbReference>
<evidence type="ECO:0000256" key="4">
    <source>
        <dbReference type="ARBA" id="ARBA00022741"/>
    </source>
</evidence>
<comment type="catalytic activity">
    <reaction evidence="10">
        <text>2-deoxy-D-ribose + ATP = 2-deoxy-D-ribose 5-phosphate + ADP + H(+)</text>
        <dbReference type="Rhea" id="RHEA:30871"/>
        <dbReference type="ChEBI" id="CHEBI:15378"/>
        <dbReference type="ChEBI" id="CHEBI:30616"/>
        <dbReference type="ChEBI" id="CHEBI:62877"/>
        <dbReference type="ChEBI" id="CHEBI:90761"/>
        <dbReference type="ChEBI" id="CHEBI:456216"/>
        <dbReference type="EC" id="2.7.1.229"/>
    </reaction>
    <physiologicalReaction direction="left-to-right" evidence="10">
        <dbReference type="Rhea" id="RHEA:30872"/>
    </physiologicalReaction>
</comment>
<evidence type="ECO:0000313" key="16">
    <source>
        <dbReference type="EMBL" id="KJY49565.1"/>
    </source>
</evidence>
<comment type="caution">
    <text evidence="14">Lacks conserved residue(s) required for the propagation of feature annotation.</text>
</comment>
<feature type="binding site" evidence="14">
    <location>
        <begin position="39"/>
        <end position="43"/>
    </location>
    <ligand>
        <name>substrate</name>
    </ligand>
</feature>
<reference evidence="16 17" key="1">
    <citation type="submission" date="2014-12" db="EMBL/GenBank/DDBJ databases">
        <title>Comparative genomics of the lactic acid bacteria isolated from the honey bee gut.</title>
        <authorList>
            <person name="Ellegaard K.M."/>
            <person name="Tamarit D."/>
            <person name="Javelind E."/>
            <person name="Olofsson T."/>
            <person name="Andersson S.G."/>
            <person name="Vasquez A."/>
        </authorList>
    </citation>
    <scope>NUCLEOTIDE SEQUENCE [LARGE SCALE GENOMIC DNA]</scope>
    <source>
        <strain evidence="16 17">Bin2</strain>
    </source>
</reference>
<organism evidence="16 17">
    <name type="scientific">Bifidobacterium asteroides</name>
    <dbReference type="NCBI Taxonomy" id="1684"/>
    <lineage>
        <taxon>Bacteria</taxon>
        <taxon>Bacillati</taxon>
        <taxon>Actinomycetota</taxon>
        <taxon>Actinomycetes</taxon>
        <taxon>Bifidobacteriales</taxon>
        <taxon>Bifidobacteriaceae</taxon>
        <taxon>Bifidobacterium</taxon>
    </lineage>
</organism>
<keyword evidence="9 14" id="KW-0119">Carbohydrate metabolism</keyword>
<evidence type="ECO:0000256" key="5">
    <source>
        <dbReference type="ARBA" id="ARBA00022777"/>
    </source>
</evidence>
<comment type="caution">
    <text evidence="16">The sequence shown here is derived from an EMBL/GenBank/DDBJ whole genome shotgun (WGS) entry which is preliminary data.</text>
</comment>
<feature type="binding site" evidence="14">
    <location>
        <position position="139"/>
    </location>
    <ligand>
        <name>substrate</name>
    </ligand>
</feature>
<keyword evidence="6 14" id="KW-0067">ATP-binding</keyword>
<dbReference type="GO" id="GO:0019303">
    <property type="term" value="P:D-ribose catabolic process"/>
    <property type="evidence" value="ECO:0007669"/>
    <property type="project" value="UniProtKB-UniPathway"/>
</dbReference>
<dbReference type="GO" id="GO:0005524">
    <property type="term" value="F:ATP binding"/>
    <property type="evidence" value="ECO:0007669"/>
    <property type="project" value="UniProtKB-UniRule"/>
</dbReference>
<protein>
    <recommendedName>
        <fullName evidence="12 14">Deoxyribokinase</fullName>
        <shortName evidence="14">dRK</shortName>
        <ecNumber evidence="11 14">2.7.1.229</ecNumber>
    </recommendedName>
    <alternativeName>
        <fullName evidence="13 14">ATP:2-deoxy-D-ribose 5-phosphotransferase</fullName>
    </alternativeName>
</protein>
<name>A0A0F4KT51_9BIFI</name>
<evidence type="ECO:0000256" key="7">
    <source>
        <dbReference type="ARBA" id="ARBA00022842"/>
    </source>
</evidence>
<dbReference type="AlphaFoldDB" id="A0A0F4KT51"/>
<dbReference type="FunFam" id="3.40.1190.20:FF:000010">
    <property type="entry name" value="Ribokinase"/>
    <property type="match status" value="1"/>
</dbReference>
<dbReference type="SUPFAM" id="SSF53613">
    <property type="entry name" value="Ribokinase-like"/>
    <property type="match status" value="1"/>
</dbReference>
<keyword evidence="5 14" id="KW-0418">Kinase</keyword>
<dbReference type="GO" id="GO:0005829">
    <property type="term" value="C:cytosol"/>
    <property type="evidence" value="ECO:0007669"/>
    <property type="project" value="TreeGrafter"/>
</dbReference>
<feature type="binding site" evidence="14">
    <location>
        <position position="285"/>
    </location>
    <ligand>
        <name>K(+)</name>
        <dbReference type="ChEBI" id="CHEBI:29103"/>
    </ligand>
</feature>
<feature type="active site" description="Proton acceptor" evidence="14">
    <location>
        <position position="252"/>
    </location>
</feature>
<evidence type="ECO:0000313" key="17">
    <source>
        <dbReference type="Proteomes" id="UP000033648"/>
    </source>
</evidence>
<feature type="binding site" evidence="14">
    <location>
        <position position="248"/>
    </location>
    <ligand>
        <name>K(+)</name>
        <dbReference type="ChEBI" id="CHEBI:29103"/>
    </ligand>
</feature>
<dbReference type="InterPro" id="IPR011611">
    <property type="entry name" value="PfkB_dom"/>
</dbReference>
<evidence type="ECO:0000256" key="9">
    <source>
        <dbReference type="ARBA" id="ARBA00023277"/>
    </source>
</evidence>
<dbReference type="UniPathway" id="UPA00916">
    <property type="reaction ID" value="UER00889"/>
</dbReference>
<evidence type="ECO:0000259" key="15">
    <source>
        <dbReference type="Pfam" id="PF00294"/>
    </source>
</evidence>
<evidence type="ECO:0000256" key="2">
    <source>
        <dbReference type="ARBA" id="ARBA00022679"/>
    </source>
</evidence>
<dbReference type="OrthoDB" id="9775849at2"/>
<evidence type="ECO:0000256" key="6">
    <source>
        <dbReference type="ARBA" id="ARBA00022840"/>
    </source>
</evidence>
<evidence type="ECO:0000256" key="10">
    <source>
        <dbReference type="ARBA" id="ARBA00051363"/>
    </source>
</evidence>
<evidence type="ECO:0000256" key="11">
    <source>
        <dbReference type="ARBA" id="ARBA00066926"/>
    </source>
</evidence>
<dbReference type="EMBL" id="JWME01000011">
    <property type="protein sequence ID" value="KJY49565.1"/>
    <property type="molecule type" value="Genomic_DNA"/>
</dbReference>
<dbReference type="InterPro" id="IPR029056">
    <property type="entry name" value="Ribokinase-like"/>
</dbReference>
<dbReference type="PRINTS" id="PR00990">
    <property type="entry name" value="RIBOKINASE"/>
</dbReference>
<comment type="function">
    <text evidence="14">Catalyzes the ATP-dependent phosphorylation of 2-deoxy-D-ribose to 2-deoxy-D-ribose 5-phosphate (dRib-5P), allowing the use of deoxyribose as the sole carbon source.</text>
</comment>
<dbReference type="EC" id="2.7.1.229" evidence="11 14"/>
<feature type="domain" description="Carbohydrate kinase PfkB" evidence="15">
    <location>
        <begin position="1"/>
        <end position="294"/>
    </location>
</feature>
<proteinExistence type="inferred from homology"/>
<dbReference type="InterPro" id="IPR002139">
    <property type="entry name" value="Ribo/fructo_kinase"/>
</dbReference>
<dbReference type="HAMAP" id="MF_01987">
    <property type="entry name" value="Ribokinase"/>
    <property type="match status" value="1"/>
</dbReference>
<keyword evidence="8 14" id="KW-0630">Potassium</keyword>
<comment type="similarity">
    <text evidence="14">Belongs to the carbohydrate kinase PfkB family. Deoxyribokinase subfamily.</text>
</comment>
<evidence type="ECO:0000256" key="1">
    <source>
        <dbReference type="ARBA" id="ARBA00022490"/>
    </source>
</evidence>
<comment type="subcellular location">
    <subcellularLocation>
        <location evidence="14">Cytoplasm</location>
    </subcellularLocation>
</comment>
<comment type="cofactor">
    <cofactor evidence="14">
        <name>Mg(2+)</name>
        <dbReference type="ChEBI" id="CHEBI:18420"/>
    </cofactor>
</comment>
<feature type="binding site" evidence="14">
    <location>
        <position position="276"/>
    </location>
    <ligand>
        <name>ATP</name>
        <dbReference type="ChEBI" id="CHEBI:30616"/>
    </ligand>
</feature>
<feature type="binding site" evidence="14">
    <location>
        <begin position="220"/>
        <end position="225"/>
    </location>
    <ligand>
        <name>ATP</name>
        <dbReference type="ChEBI" id="CHEBI:30616"/>
    </ligand>
</feature>
<keyword evidence="4 14" id="KW-0547">Nucleotide-binding</keyword>
<evidence type="ECO:0000256" key="13">
    <source>
        <dbReference type="ARBA" id="ARBA00081655"/>
    </source>
</evidence>